<protein>
    <submittedName>
        <fullName evidence="6">Flagellar export chaperone FliS</fullName>
    </submittedName>
</protein>
<keyword evidence="6" id="KW-0966">Cell projection</keyword>
<dbReference type="GO" id="GO:0005829">
    <property type="term" value="C:cytosol"/>
    <property type="evidence" value="ECO:0007669"/>
    <property type="project" value="UniProtKB-SubCell"/>
</dbReference>
<keyword evidence="5" id="KW-0143">Chaperone</keyword>
<dbReference type="EMBL" id="CP099959">
    <property type="protein sequence ID" value="XCC57300.1"/>
    <property type="molecule type" value="Genomic_DNA"/>
</dbReference>
<dbReference type="AlphaFoldDB" id="A0AAU8A158"/>
<evidence type="ECO:0000256" key="3">
    <source>
        <dbReference type="ARBA" id="ARBA00022490"/>
    </source>
</evidence>
<gene>
    <name evidence="6" type="primary">fliS</name>
    <name evidence="6" type="ORF">NKE59_07325</name>
</gene>
<comment type="subcellular location">
    <subcellularLocation>
        <location evidence="1">Cytoplasm</location>
        <location evidence="1">Cytosol</location>
    </subcellularLocation>
</comment>
<evidence type="ECO:0000256" key="1">
    <source>
        <dbReference type="ARBA" id="ARBA00004514"/>
    </source>
</evidence>
<dbReference type="PANTHER" id="PTHR34773">
    <property type="entry name" value="FLAGELLAR SECRETION CHAPERONE FLIS"/>
    <property type="match status" value="1"/>
</dbReference>
<dbReference type="CDD" id="cd16098">
    <property type="entry name" value="FliS"/>
    <property type="match status" value="1"/>
</dbReference>
<dbReference type="NCBIfam" id="TIGR00208">
    <property type="entry name" value="fliS"/>
    <property type="match status" value="1"/>
</dbReference>
<name>A0AAU8A158_9BURK</name>
<sequence length="146" mass="15923">MGSKSALAYAANSIETGVVSANSSQLIVLVYERLFDHLKIGKKELENGRYGIESFTKAHDLIQQGLVACIDYKEGGDIAQSLGAIYEWSLREIISARVTKSPEKIQEVLDVLTPLYEAWVNLAPKEPVPVLQTVSSSNPARVAAAY</sequence>
<keyword evidence="3" id="KW-0963">Cytoplasm</keyword>
<dbReference type="InterPro" id="IPR036584">
    <property type="entry name" value="FliS_sf"/>
</dbReference>
<dbReference type="Gene3D" id="1.20.120.340">
    <property type="entry name" value="Flagellar protein FliS"/>
    <property type="match status" value="1"/>
</dbReference>
<organism evidence="6">
    <name type="scientific">Polynucleobacter sp. UK-FUSCHL-C3</name>
    <dbReference type="NCBI Taxonomy" id="2955208"/>
    <lineage>
        <taxon>Bacteria</taxon>
        <taxon>Pseudomonadati</taxon>
        <taxon>Pseudomonadota</taxon>
        <taxon>Betaproteobacteria</taxon>
        <taxon>Burkholderiales</taxon>
        <taxon>Burkholderiaceae</taxon>
        <taxon>Polynucleobacter</taxon>
    </lineage>
</organism>
<evidence type="ECO:0000256" key="2">
    <source>
        <dbReference type="ARBA" id="ARBA00008787"/>
    </source>
</evidence>
<dbReference type="SUPFAM" id="SSF101116">
    <property type="entry name" value="Flagellar export chaperone FliS"/>
    <property type="match status" value="1"/>
</dbReference>
<keyword evidence="6" id="KW-0969">Cilium</keyword>
<keyword evidence="6" id="KW-0282">Flagellum</keyword>
<comment type="similarity">
    <text evidence="2">Belongs to the FliS family.</text>
</comment>
<dbReference type="Pfam" id="PF02561">
    <property type="entry name" value="FliS"/>
    <property type="match status" value="1"/>
</dbReference>
<dbReference type="PANTHER" id="PTHR34773:SF1">
    <property type="entry name" value="FLAGELLAR SECRETION CHAPERONE FLIS"/>
    <property type="match status" value="1"/>
</dbReference>
<evidence type="ECO:0000256" key="4">
    <source>
        <dbReference type="ARBA" id="ARBA00022795"/>
    </source>
</evidence>
<accession>A0AAU8A158</accession>
<proteinExistence type="inferred from homology"/>
<evidence type="ECO:0000256" key="5">
    <source>
        <dbReference type="ARBA" id="ARBA00023186"/>
    </source>
</evidence>
<keyword evidence="4" id="KW-1005">Bacterial flagellum biogenesis</keyword>
<dbReference type="GO" id="GO:0044780">
    <property type="term" value="P:bacterial-type flagellum assembly"/>
    <property type="evidence" value="ECO:0007669"/>
    <property type="project" value="InterPro"/>
</dbReference>
<evidence type="ECO:0000313" key="6">
    <source>
        <dbReference type="EMBL" id="XCC57300.1"/>
    </source>
</evidence>
<dbReference type="InterPro" id="IPR003713">
    <property type="entry name" value="FliS"/>
</dbReference>
<reference evidence="6" key="1">
    <citation type="submission" date="2022-06" db="EMBL/GenBank/DDBJ databases">
        <title>New Polynucleobacter species.</title>
        <authorList>
            <person name="Hahn M.W."/>
        </authorList>
    </citation>
    <scope>NUCLEOTIDE SEQUENCE</scope>
    <source>
        <strain evidence="6">UK-FUSCHL-C3</strain>
    </source>
</reference>
<dbReference type="GO" id="GO:0071973">
    <property type="term" value="P:bacterial-type flagellum-dependent cell motility"/>
    <property type="evidence" value="ECO:0007669"/>
    <property type="project" value="TreeGrafter"/>
</dbReference>
<dbReference type="RefSeq" id="WP_353438330.1">
    <property type="nucleotide sequence ID" value="NZ_CP099959.1"/>
</dbReference>